<keyword evidence="2" id="KW-0812">Transmembrane</keyword>
<dbReference type="STRING" id="27342.A0A0H2SEL4"/>
<dbReference type="EMBL" id="KQ085883">
    <property type="protein sequence ID" value="KLO20168.1"/>
    <property type="molecule type" value="Genomic_DNA"/>
</dbReference>
<feature type="region of interest" description="Disordered" evidence="1">
    <location>
        <begin position="202"/>
        <end position="319"/>
    </location>
</feature>
<feature type="transmembrane region" description="Helical" evidence="2">
    <location>
        <begin position="144"/>
        <end position="171"/>
    </location>
</feature>
<reference evidence="3 4" key="1">
    <citation type="submission" date="2015-04" db="EMBL/GenBank/DDBJ databases">
        <title>Complete genome sequence of Schizopora paradoxa KUC8140, a cosmopolitan wood degrader in East Asia.</title>
        <authorList>
            <consortium name="DOE Joint Genome Institute"/>
            <person name="Min B."/>
            <person name="Park H."/>
            <person name="Jang Y."/>
            <person name="Kim J.-J."/>
            <person name="Kim K.H."/>
            <person name="Pangilinan J."/>
            <person name="Lipzen A."/>
            <person name="Riley R."/>
            <person name="Grigoriev I.V."/>
            <person name="Spatafora J.W."/>
            <person name="Choi I.-G."/>
        </authorList>
    </citation>
    <scope>NUCLEOTIDE SEQUENCE [LARGE SCALE GENOMIC DNA]</scope>
    <source>
        <strain evidence="3 4">KUC8140</strain>
    </source>
</reference>
<accession>A0A0H2SEL4</accession>
<feature type="transmembrane region" description="Helical" evidence="2">
    <location>
        <begin position="26"/>
        <end position="47"/>
    </location>
</feature>
<protein>
    <submittedName>
        <fullName evidence="3">Uncharacterized protein</fullName>
    </submittedName>
</protein>
<evidence type="ECO:0000313" key="4">
    <source>
        <dbReference type="Proteomes" id="UP000053477"/>
    </source>
</evidence>
<dbReference type="InParanoid" id="A0A0H2SEL4"/>
<keyword evidence="4" id="KW-1185">Reference proteome</keyword>
<dbReference type="OrthoDB" id="2552042at2759"/>
<proteinExistence type="predicted"/>
<feature type="transmembrane region" description="Helical" evidence="2">
    <location>
        <begin position="86"/>
        <end position="105"/>
    </location>
</feature>
<keyword evidence="2" id="KW-0472">Membrane</keyword>
<evidence type="ECO:0000256" key="1">
    <source>
        <dbReference type="SAM" id="MobiDB-lite"/>
    </source>
</evidence>
<evidence type="ECO:0000256" key="2">
    <source>
        <dbReference type="SAM" id="Phobius"/>
    </source>
</evidence>
<name>A0A0H2SEL4_9AGAM</name>
<feature type="transmembrane region" description="Helical" evidence="2">
    <location>
        <begin position="53"/>
        <end position="74"/>
    </location>
</feature>
<keyword evidence="2" id="KW-1133">Transmembrane helix</keyword>
<feature type="compositionally biased region" description="Polar residues" evidence="1">
    <location>
        <begin position="292"/>
        <end position="305"/>
    </location>
</feature>
<evidence type="ECO:0000313" key="3">
    <source>
        <dbReference type="EMBL" id="KLO20168.1"/>
    </source>
</evidence>
<sequence>MKPRDYCCCAIPIMNAGIYATIFEQFLLALLVAILAVATPGLVGAYVPGYGKWILAVICFVGAAVQFIGFIGVFQEKATMFRRYTTLHILLTVAAFAVGLTWIIISASNHNHAVTTCKTNFFANDTTATDDVSTAGEDQTLCNIFAWVDIGLMGGLWVVLAIMQFYLYTVISSYGTGQRMDHEKYRSIYSVTDIPMVANGGDPWDARASVDGGERRGNGHSRSPSTGSVSTVLGEKVQDPNYYNDRPSGSGYPPQRRLTRSSMGRNSVDDSRSMPSNPAVAYTQDPVPTPYGYNTYQSSVYSTDGVNRPGAVQSHPGMS</sequence>
<dbReference type="AlphaFoldDB" id="A0A0H2SEL4"/>
<dbReference type="Proteomes" id="UP000053477">
    <property type="component" value="Unassembled WGS sequence"/>
</dbReference>
<gene>
    <name evidence="3" type="ORF">SCHPADRAFT_898212</name>
</gene>
<organism evidence="3 4">
    <name type="scientific">Schizopora paradoxa</name>
    <dbReference type="NCBI Taxonomy" id="27342"/>
    <lineage>
        <taxon>Eukaryota</taxon>
        <taxon>Fungi</taxon>
        <taxon>Dikarya</taxon>
        <taxon>Basidiomycota</taxon>
        <taxon>Agaricomycotina</taxon>
        <taxon>Agaricomycetes</taxon>
        <taxon>Hymenochaetales</taxon>
        <taxon>Schizoporaceae</taxon>
        <taxon>Schizopora</taxon>
    </lineage>
</organism>
<feature type="compositionally biased region" description="Polar residues" evidence="1">
    <location>
        <begin position="220"/>
        <end position="231"/>
    </location>
</feature>